<protein>
    <submittedName>
        <fullName evidence="3">Glycerate kinase</fullName>
    </submittedName>
</protein>
<dbReference type="PANTHER" id="PTHR12227">
    <property type="entry name" value="GLYCERATE KINASE"/>
    <property type="match status" value="1"/>
</dbReference>
<dbReference type="InterPro" id="IPR037035">
    <property type="entry name" value="GK-like_C_sf"/>
</dbReference>
<organism evidence="3 4">
    <name type="scientific">Roseicyclus persicicus</name>
    <dbReference type="NCBI Taxonomy" id="2650661"/>
    <lineage>
        <taxon>Bacteria</taxon>
        <taxon>Pseudomonadati</taxon>
        <taxon>Pseudomonadota</taxon>
        <taxon>Alphaproteobacteria</taxon>
        <taxon>Rhodobacterales</taxon>
        <taxon>Roseobacteraceae</taxon>
        <taxon>Roseicyclus</taxon>
    </lineage>
</organism>
<keyword evidence="3" id="KW-0808">Transferase</keyword>
<evidence type="ECO:0000259" key="2">
    <source>
        <dbReference type="Pfam" id="PF13660"/>
    </source>
</evidence>
<dbReference type="Proteomes" id="UP000526408">
    <property type="component" value="Unassembled WGS sequence"/>
</dbReference>
<feature type="domain" description="MOFRL" evidence="1">
    <location>
        <begin position="298"/>
        <end position="402"/>
    </location>
</feature>
<dbReference type="GO" id="GO:0005737">
    <property type="term" value="C:cytoplasm"/>
    <property type="evidence" value="ECO:0007669"/>
    <property type="project" value="TreeGrafter"/>
</dbReference>
<accession>A0A7X6H0B7</accession>
<dbReference type="GO" id="GO:0008887">
    <property type="term" value="F:glycerate kinase activity"/>
    <property type="evidence" value="ECO:0007669"/>
    <property type="project" value="InterPro"/>
</dbReference>
<dbReference type="InterPro" id="IPR025286">
    <property type="entry name" value="MOFRL_assoc_dom"/>
</dbReference>
<dbReference type="EMBL" id="JAAZQQ010000004">
    <property type="protein sequence ID" value="NKX45635.1"/>
    <property type="molecule type" value="Genomic_DNA"/>
</dbReference>
<name>A0A7X6H0B7_9RHOB</name>
<dbReference type="Gene3D" id="3.40.1480.10">
    <property type="entry name" value="MOFRL domain"/>
    <property type="match status" value="1"/>
</dbReference>
<feature type="domain" description="MOFRL-associated" evidence="2">
    <location>
        <begin position="7"/>
        <end position="226"/>
    </location>
</feature>
<evidence type="ECO:0000313" key="4">
    <source>
        <dbReference type="Proteomes" id="UP000526408"/>
    </source>
</evidence>
<dbReference type="Gene3D" id="3.40.50.10180">
    <property type="entry name" value="Glycerate kinase, MOFRL-like N-terminal domain"/>
    <property type="match status" value="1"/>
</dbReference>
<proteinExistence type="predicted"/>
<dbReference type="AlphaFoldDB" id="A0A7X6H0B7"/>
<evidence type="ECO:0000313" key="3">
    <source>
        <dbReference type="EMBL" id="NKX45635.1"/>
    </source>
</evidence>
<keyword evidence="4" id="KW-1185">Reference proteome</keyword>
<comment type="caution">
    <text evidence="3">The sequence shown here is derived from an EMBL/GenBank/DDBJ whole genome shotgun (WGS) entry which is preliminary data.</text>
</comment>
<keyword evidence="3" id="KW-0418">Kinase</keyword>
<dbReference type="Pfam" id="PF13660">
    <property type="entry name" value="DUF4147"/>
    <property type="match status" value="1"/>
</dbReference>
<dbReference type="PANTHER" id="PTHR12227:SF0">
    <property type="entry name" value="GLYCERATE KINASE"/>
    <property type="match status" value="1"/>
</dbReference>
<sequence length="410" mass="41060">MTPDNLLRALFAKAVEVADPMQSLARALPAKPEGRVVVVGAGKASARMAEAVEAAWGPCEGLVITRYGYARPCAGIEIVEAAHPVPDAAGVAATRRMLDLLAGVGEGDFVLALISGGGSALLCAPADGITLAEKQALTQGLLASGAPIGEINGIRKEISAVKGGRLAAAAYPARMLALMISDVPGDNPGDIASGPTVGHRGDAARALAALARWGVAPAPAIRAFLEAGGDPVLPDDPRLSRVENVIYAAPAQSLAAAADLARAHGYTVEILGDALEGEAREVAGAHAALALKATGPRLILSGGELTVTKRGDGVGGPNAEYALALALALNGAPGIHAIACDTDGVDGAAEVAGAVIGPHTLARAAAAGVDPALALARNDAHTFFDKIDAQVVPGPTLTNVNDFRAILIEG</sequence>
<dbReference type="InterPro" id="IPR007835">
    <property type="entry name" value="MOFRL"/>
</dbReference>
<dbReference type="Pfam" id="PF05161">
    <property type="entry name" value="MOFRL"/>
    <property type="match status" value="1"/>
</dbReference>
<gene>
    <name evidence="3" type="ORF">HCU73_13650</name>
</gene>
<dbReference type="RefSeq" id="WP_168624011.1">
    <property type="nucleotide sequence ID" value="NZ_JAAZQQ010000004.1"/>
</dbReference>
<evidence type="ECO:0000259" key="1">
    <source>
        <dbReference type="Pfam" id="PF05161"/>
    </source>
</evidence>
<dbReference type="InterPro" id="IPR039760">
    <property type="entry name" value="MOFRL_protein"/>
</dbReference>
<dbReference type="SUPFAM" id="SSF82544">
    <property type="entry name" value="GckA/TtuD-like"/>
    <property type="match status" value="1"/>
</dbReference>
<reference evidence="3 4" key="1">
    <citation type="submission" date="2020-04" db="EMBL/GenBank/DDBJ databases">
        <authorList>
            <person name="Yoon J."/>
        </authorList>
    </citation>
    <scope>NUCLEOTIDE SEQUENCE [LARGE SCALE GENOMIC DNA]</scope>
    <source>
        <strain evidence="3 4">KMU-115</strain>
    </source>
</reference>
<dbReference type="InterPro" id="IPR038614">
    <property type="entry name" value="GK_N_sf"/>
</dbReference>